<feature type="region of interest" description="Disordered" evidence="1">
    <location>
        <begin position="1"/>
        <end position="28"/>
    </location>
</feature>
<evidence type="ECO:0000313" key="3">
    <source>
        <dbReference type="Proteomes" id="UP000886653"/>
    </source>
</evidence>
<feature type="compositionally biased region" description="Polar residues" evidence="1">
    <location>
        <begin position="11"/>
        <end position="20"/>
    </location>
</feature>
<dbReference type="EMBL" id="MU167208">
    <property type="protein sequence ID" value="KAG0152400.1"/>
    <property type="molecule type" value="Genomic_DNA"/>
</dbReference>
<evidence type="ECO:0000313" key="2">
    <source>
        <dbReference type="EMBL" id="KAG0152400.1"/>
    </source>
</evidence>
<dbReference type="Proteomes" id="UP000886653">
    <property type="component" value="Unassembled WGS sequence"/>
</dbReference>
<name>A0A9P6NS36_9BASI</name>
<protein>
    <submittedName>
        <fullName evidence="2">Uncharacterized protein</fullName>
    </submittedName>
</protein>
<sequence>MRFSSKLVKPLSSTRSQSESGPKGFGLPTARFEGVGGMTLGVAGVVVGVAGLRVRPREELIGIVRFCQVRSINGPDAG</sequence>
<dbReference type="AlphaFoldDB" id="A0A9P6NS36"/>
<comment type="caution">
    <text evidence="2">The sequence shown here is derived from an EMBL/GenBank/DDBJ whole genome shotgun (WGS) entry which is preliminary data.</text>
</comment>
<gene>
    <name evidence="2" type="ORF">CROQUDRAFT_85482</name>
</gene>
<organism evidence="2 3">
    <name type="scientific">Cronartium quercuum f. sp. fusiforme G11</name>
    <dbReference type="NCBI Taxonomy" id="708437"/>
    <lineage>
        <taxon>Eukaryota</taxon>
        <taxon>Fungi</taxon>
        <taxon>Dikarya</taxon>
        <taxon>Basidiomycota</taxon>
        <taxon>Pucciniomycotina</taxon>
        <taxon>Pucciniomycetes</taxon>
        <taxon>Pucciniales</taxon>
        <taxon>Coleosporiaceae</taxon>
        <taxon>Cronartium</taxon>
    </lineage>
</organism>
<accession>A0A9P6NS36</accession>
<proteinExistence type="predicted"/>
<evidence type="ECO:0000256" key="1">
    <source>
        <dbReference type="SAM" id="MobiDB-lite"/>
    </source>
</evidence>
<reference evidence="2" key="1">
    <citation type="submission" date="2013-11" db="EMBL/GenBank/DDBJ databases">
        <title>Genome sequence of the fusiform rust pathogen reveals effectors for host alternation and coevolution with pine.</title>
        <authorList>
            <consortium name="DOE Joint Genome Institute"/>
            <person name="Smith K."/>
            <person name="Pendleton A."/>
            <person name="Kubisiak T."/>
            <person name="Anderson C."/>
            <person name="Salamov A."/>
            <person name="Aerts A."/>
            <person name="Riley R."/>
            <person name="Clum A."/>
            <person name="Lindquist E."/>
            <person name="Ence D."/>
            <person name="Campbell M."/>
            <person name="Kronenberg Z."/>
            <person name="Feau N."/>
            <person name="Dhillon B."/>
            <person name="Hamelin R."/>
            <person name="Burleigh J."/>
            <person name="Smith J."/>
            <person name="Yandell M."/>
            <person name="Nelson C."/>
            <person name="Grigoriev I."/>
            <person name="Davis J."/>
        </authorList>
    </citation>
    <scope>NUCLEOTIDE SEQUENCE</scope>
    <source>
        <strain evidence="2">G11</strain>
    </source>
</reference>
<keyword evidence="3" id="KW-1185">Reference proteome</keyword>